<keyword evidence="7" id="KW-1185">Reference proteome</keyword>
<feature type="transmembrane region" description="Helical" evidence="6">
    <location>
        <begin position="181"/>
        <end position="200"/>
    </location>
</feature>
<keyword evidence="2" id="KW-0813">Transport</keyword>
<evidence type="ECO:0000313" key="7">
    <source>
        <dbReference type="Proteomes" id="UP000095283"/>
    </source>
</evidence>
<evidence type="ECO:0000256" key="1">
    <source>
        <dbReference type="ARBA" id="ARBA00004141"/>
    </source>
</evidence>
<dbReference type="CDD" id="cd17328">
    <property type="entry name" value="MFS_spinster_like"/>
    <property type="match status" value="1"/>
</dbReference>
<dbReference type="AlphaFoldDB" id="A0A1I7XIX2"/>
<feature type="transmembrane region" description="Helical" evidence="6">
    <location>
        <begin position="7"/>
        <end position="26"/>
    </location>
</feature>
<sequence>MLMIFYFAIPMGSGMGFMVGSTIASLFGAWQWGVRITAILGVICLMLIIVFIEEPERGKAEREKGEITAEIVATSYLEDLKALVTNQTYLFSTAGYTAIVFVVGTLTWWAPTAILHKDAWKGNVSNTDNLSPSVKSQVNLMYGAITCIGGIIGVSLGTILSNLMRRGVGPFRFIQTERSDAIICAVGAIVGVPTLFFGIYEIQYNMIITWILMFICITMTCFNWATNVDMLMAVIIPSRRNSAMSWQILCSHLFGDASGPYILGLRICVISGKKYLL</sequence>
<feature type="transmembrane region" description="Helical" evidence="6">
    <location>
        <begin position="32"/>
        <end position="52"/>
    </location>
</feature>
<dbReference type="WBParaSite" id="Hba_17261">
    <property type="protein sequence ID" value="Hba_17261"/>
    <property type="gene ID" value="Hba_17261"/>
</dbReference>
<evidence type="ECO:0000256" key="5">
    <source>
        <dbReference type="ARBA" id="ARBA00023136"/>
    </source>
</evidence>
<dbReference type="InterPro" id="IPR036259">
    <property type="entry name" value="MFS_trans_sf"/>
</dbReference>
<dbReference type="Proteomes" id="UP000095283">
    <property type="component" value="Unplaced"/>
</dbReference>
<evidence type="ECO:0000256" key="2">
    <source>
        <dbReference type="ARBA" id="ARBA00022448"/>
    </source>
</evidence>
<reference evidence="8" key="1">
    <citation type="submission" date="2016-11" db="UniProtKB">
        <authorList>
            <consortium name="WormBaseParasite"/>
        </authorList>
    </citation>
    <scope>IDENTIFICATION</scope>
</reference>
<feature type="transmembrane region" description="Helical" evidence="6">
    <location>
        <begin position="140"/>
        <end position="160"/>
    </location>
</feature>
<feature type="transmembrane region" description="Helical" evidence="6">
    <location>
        <begin position="89"/>
        <end position="110"/>
    </location>
</feature>
<keyword evidence="5 6" id="KW-0472">Membrane</keyword>
<accession>A0A1I7XIX2</accession>
<feature type="transmembrane region" description="Helical" evidence="6">
    <location>
        <begin position="206"/>
        <end position="225"/>
    </location>
</feature>
<dbReference type="PANTHER" id="PTHR23505">
    <property type="entry name" value="SPINSTER"/>
    <property type="match status" value="1"/>
</dbReference>
<organism evidence="7 8">
    <name type="scientific">Heterorhabditis bacteriophora</name>
    <name type="common">Entomopathogenic nematode worm</name>
    <dbReference type="NCBI Taxonomy" id="37862"/>
    <lineage>
        <taxon>Eukaryota</taxon>
        <taxon>Metazoa</taxon>
        <taxon>Ecdysozoa</taxon>
        <taxon>Nematoda</taxon>
        <taxon>Chromadorea</taxon>
        <taxon>Rhabditida</taxon>
        <taxon>Rhabditina</taxon>
        <taxon>Rhabditomorpha</taxon>
        <taxon>Strongyloidea</taxon>
        <taxon>Heterorhabditidae</taxon>
        <taxon>Heterorhabditis</taxon>
    </lineage>
</organism>
<name>A0A1I7XIX2_HETBA</name>
<evidence type="ECO:0000256" key="6">
    <source>
        <dbReference type="SAM" id="Phobius"/>
    </source>
</evidence>
<evidence type="ECO:0000313" key="8">
    <source>
        <dbReference type="WBParaSite" id="Hba_17261"/>
    </source>
</evidence>
<evidence type="ECO:0000256" key="4">
    <source>
        <dbReference type="ARBA" id="ARBA00022989"/>
    </source>
</evidence>
<dbReference type="PANTHER" id="PTHR23505:SF88">
    <property type="entry name" value="MAJOR FACILITATOR SUPERFAMILY (MFS) PROFILE DOMAIN-CONTAINING PROTEIN"/>
    <property type="match status" value="1"/>
</dbReference>
<comment type="subcellular location">
    <subcellularLocation>
        <location evidence="1">Membrane</location>
        <topology evidence="1">Multi-pass membrane protein</topology>
    </subcellularLocation>
</comment>
<keyword evidence="3 6" id="KW-0812">Transmembrane</keyword>
<protein>
    <submittedName>
        <fullName evidence="8">MFS domain-containing protein</fullName>
    </submittedName>
</protein>
<dbReference type="Gene3D" id="1.20.1250.20">
    <property type="entry name" value="MFS general substrate transporter like domains"/>
    <property type="match status" value="1"/>
</dbReference>
<dbReference type="InterPro" id="IPR044770">
    <property type="entry name" value="MFS_spinster-like"/>
</dbReference>
<proteinExistence type="predicted"/>
<evidence type="ECO:0000256" key="3">
    <source>
        <dbReference type="ARBA" id="ARBA00022692"/>
    </source>
</evidence>
<dbReference type="SUPFAM" id="SSF103473">
    <property type="entry name" value="MFS general substrate transporter"/>
    <property type="match status" value="1"/>
</dbReference>
<dbReference type="GO" id="GO:0016020">
    <property type="term" value="C:membrane"/>
    <property type="evidence" value="ECO:0007669"/>
    <property type="project" value="UniProtKB-SubCell"/>
</dbReference>
<keyword evidence="4 6" id="KW-1133">Transmembrane helix</keyword>